<evidence type="ECO:0000313" key="2">
    <source>
        <dbReference type="EMBL" id="TNN28174.1"/>
    </source>
</evidence>
<evidence type="ECO:0000256" key="1">
    <source>
        <dbReference type="SAM" id="MobiDB-lite"/>
    </source>
</evidence>
<organism evidence="2 3">
    <name type="scientific">Liparis tanakae</name>
    <name type="common">Tanaka's snailfish</name>
    <dbReference type="NCBI Taxonomy" id="230148"/>
    <lineage>
        <taxon>Eukaryota</taxon>
        <taxon>Metazoa</taxon>
        <taxon>Chordata</taxon>
        <taxon>Craniata</taxon>
        <taxon>Vertebrata</taxon>
        <taxon>Euteleostomi</taxon>
        <taxon>Actinopterygii</taxon>
        <taxon>Neopterygii</taxon>
        <taxon>Teleostei</taxon>
        <taxon>Neoteleostei</taxon>
        <taxon>Acanthomorphata</taxon>
        <taxon>Eupercaria</taxon>
        <taxon>Perciformes</taxon>
        <taxon>Cottioidei</taxon>
        <taxon>Cottales</taxon>
        <taxon>Liparidae</taxon>
        <taxon>Liparis</taxon>
    </lineage>
</organism>
<gene>
    <name evidence="2" type="ORF">EYF80_061676</name>
</gene>
<reference evidence="2 3" key="1">
    <citation type="submission" date="2019-03" db="EMBL/GenBank/DDBJ databases">
        <title>First draft genome of Liparis tanakae, snailfish: a comprehensive survey of snailfish specific genes.</title>
        <authorList>
            <person name="Kim W."/>
            <person name="Song I."/>
            <person name="Jeong J.-H."/>
            <person name="Kim D."/>
            <person name="Kim S."/>
            <person name="Ryu S."/>
            <person name="Song J.Y."/>
            <person name="Lee S.K."/>
        </authorList>
    </citation>
    <scope>NUCLEOTIDE SEQUENCE [LARGE SCALE GENOMIC DNA]</scope>
    <source>
        <tissue evidence="2">Muscle</tissue>
    </source>
</reference>
<feature type="region of interest" description="Disordered" evidence="1">
    <location>
        <begin position="90"/>
        <end position="123"/>
    </location>
</feature>
<proteinExistence type="predicted"/>
<comment type="caution">
    <text evidence="2">The sequence shown here is derived from an EMBL/GenBank/DDBJ whole genome shotgun (WGS) entry which is preliminary data.</text>
</comment>
<dbReference type="EMBL" id="SRLO01007213">
    <property type="protein sequence ID" value="TNN28174.1"/>
    <property type="molecule type" value="Genomic_DNA"/>
</dbReference>
<keyword evidence="3" id="KW-1185">Reference proteome</keyword>
<sequence>MKVDVSWTLRCAAGVPQGAQQGPLLRGCRCMGNTAHAKCLPKETSCDCANGRVLLLLLLLLFLLQKLIPGQTCRVRLLLQVLVQNNRSVTHEHHGSVKGKPVQEWTSPHIDENRLTAGDQNEF</sequence>
<evidence type="ECO:0000313" key="3">
    <source>
        <dbReference type="Proteomes" id="UP000314294"/>
    </source>
</evidence>
<dbReference type="AlphaFoldDB" id="A0A4Z2EI75"/>
<accession>A0A4Z2EI75</accession>
<dbReference type="Proteomes" id="UP000314294">
    <property type="component" value="Unassembled WGS sequence"/>
</dbReference>
<protein>
    <submittedName>
        <fullName evidence="2">Uncharacterized protein</fullName>
    </submittedName>
</protein>
<name>A0A4Z2EI75_9TELE</name>